<sequence>MAYNPSFQGLSAEWSVFAFGVHCSCIQHPFFVGIKKKKVSRITFLKAVQRQVESFAWSDGPHADEIIKGDFPEATRDHVKERAESKPEIPHGACMNSTSFSWAACGA</sequence>
<protein>
    <submittedName>
        <fullName evidence="1">Uncharacterized protein</fullName>
    </submittedName>
</protein>
<proteinExistence type="predicted"/>
<evidence type="ECO:0000313" key="1">
    <source>
        <dbReference type="EMBL" id="GKT33623.1"/>
    </source>
</evidence>
<keyword evidence="2" id="KW-1185">Reference proteome</keyword>
<comment type="caution">
    <text evidence="1">The sequence shown here is derived from an EMBL/GenBank/DDBJ whole genome shotgun (WGS) entry which is preliminary data.</text>
</comment>
<name>A0ABQ5KM87_9EUKA</name>
<dbReference type="EMBL" id="BQXS01003037">
    <property type="protein sequence ID" value="GKT33623.1"/>
    <property type="molecule type" value="Genomic_DNA"/>
</dbReference>
<gene>
    <name evidence="1" type="ORF">ADUPG1_002563</name>
</gene>
<organism evidence="1 2">
    <name type="scientific">Aduncisulcus paluster</name>
    <dbReference type="NCBI Taxonomy" id="2918883"/>
    <lineage>
        <taxon>Eukaryota</taxon>
        <taxon>Metamonada</taxon>
        <taxon>Carpediemonas-like organisms</taxon>
        <taxon>Aduncisulcus</taxon>
    </lineage>
</organism>
<dbReference type="Proteomes" id="UP001057375">
    <property type="component" value="Unassembled WGS sequence"/>
</dbReference>
<accession>A0ABQ5KM87</accession>
<reference evidence="1" key="1">
    <citation type="submission" date="2022-03" db="EMBL/GenBank/DDBJ databases">
        <title>Draft genome sequence of Aduncisulcus paluster, a free-living microaerophilic Fornicata.</title>
        <authorList>
            <person name="Yuyama I."/>
            <person name="Kume K."/>
            <person name="Tamura T."/>
            <person name="Inagaki Y."/>
            <person name="Hashimoto T."/>
        </authorList>
    </citation>
    <scope>NUCLEOTIDE SEQUENCE</scope>
    <source>
        <strain evidence="1">NY0171</strain>
    </source>
</reference>
<evidence type="ECO:0000313" key="2">
    <source>
        <dbReference type="Proteomes" id="UP001057375"/>
    </source>
</evidence>